<evidence type="ECO:0000313" key="2">
    <source>
        <dbReference type="EMBL" id="RUQ86915.1"/>
    </source>
</evidence>
<dbReference type="OrthoDB" id="4868950at2"/>
<dbReference type="SUPFAM" id="SSF89360">
    <property type="entry name" value="HesB-like domain"/>
    <property type="match status" value="1"/>
</dbReference>
<comment type="caution">
    <text evidence="1">The sequence shown here is derived from an EMBL/GenBank/DDBJ whole genome shotgun (WGS) entry which is preliminary data.</text>
</comment>
<dbReference type="InterPro" id="IPR035903">
    <property type="entry name" value="HesB-like_dom_sf"/>
</dbReference>
<proteinExistence type="predicted"/>
<organism evidence="1 3">
    <name type="scientific">Labedella gwakjiensis</name>
    <dbReference type="NCBI Taxonomy" id="390269"/>
    <lineage>
        <taxon>Bacteria</taxon>
        <taxon>Bacillati</taxon>
        <taxon>Actinomycetota</taxon>
        <taxon>Actinomycetes</taxon>
        <taxon>Micrococcales</taxon>
        <taxon>Microbacteriaceae</taxon>
        <taxon>Labedella</taxon>
    </lineage>
</organism>
<dbReference type="Proteomes" id="UP000241203">
    <property type="component" value="Unassembled WGS sequence"/>
</dbReference>
<protein>
    <submittedName>
        <fullName evidence="1">Fe-S cluster assembly iron-binding protein IscA</fullName>
    </submittedName>
    <submittedName>
        <fullName evidence="2">Iron-sulfur cluster assembly accessory protein</fullName>
    </submittedName>
</protein>
<sequence>MLTMTETASTLVRTITNQSVGTTEGGLRISQADSTTDFAVDVVPAPEAADQIIEREGARVFLEEQAATALSDRILDAQLDENNAVRFSLGLPA</sequence>
<gene>
    <name evidence="1" type="ORF">CLV49_2204</name>
    <name evidence="2" type="ORF">ELQ93_08195</name>
</gene>
<keyword evidence="4" id="KW-1185">Reference proteome</keyword>
<accession>A0A2P8GX95</accession>
<reference evidence="2 4" key="2">
    <citation type="submission" date="2018-12" db="EMBL/GenBank/DDBJ databases">
        <authorList>
            <person name="hu s."/>
            <person name="Xu Y."/>
            <person name="Xu B."/>
            <person name="Li F."/>
        </authorList>
    </citation>
    <scope>NUCLEOTIDE SEQUENCE [LARGE SCALE GENOMIC DNA]</scope>
    <source>
        <strain evidence="2 4">KSW2-17</strain>
    </source>
</reference>
<evidence type="ECO:0000313" key="4">
    <source>
        <dbReference type="Proteomes" id="UP000268291"/>
    </source>
</evidence>
<evidence type="ECO:0000313" key="1">
    <source>
        <dbReference type="EMBL" id="PSL38579.1"/>
    </source>
</evidence>
<evidence type="ECO:0000313" key="3">
    <source>
        <dbReference type="Proteomes" id="UP000241203"/>
    </source>
</evidence>
<dbReference type="EMBL" id="PYAU01000001">
    <property type="protein sequence ID" value="PSL38579.1"/>
    <property type="molecule type" value="Genomic_DNA"/>
</dbReference>
<reference evidence="1 3" key="1">
    <citation type="submission" date="2018-03" db="EMBL/GenBank/DDBJ databases">
        <title>Genomic Encyclopedia of Archaeal and Bacterial Type Strains, Phase II (KMG-II): from individual species to whole genera.</title>
        <authorList>
            <person name="Goeker M."/>
        </authorList>
    </citation>
    <scope>NUCLEOTIDE SEQUENCE [LARGE SCALE GENOMIC DNA]</scope>
    <source>
        <strain evidence="1 3">DSM 21548</strain>
    </source>
</reference>
<dbReference type="RefSeq" id="WP_106563576.1">
    <property type="nucleotide sequence ID" value="NZ_PYAU01000001.1"/>
</dbReference>
<dbReference type="EMBL" id="RZGY01000001">
    <property type="protein sequence ID" value="RUQ86915.1"/>
    <property type="molecule type" value="Genomic_DNA"/>
</dbReference>
<name>A0A2P8GX95_9MICO</name>
<dbReference type="AlphaFoldDB" id="A0A2P8GX95"/>
<dbReference type="Proteomes" id="UP000268291">
    <property type="component" value="Unassembled WGS sequence"/>
</dbReference>